<gene>
    <name evidence="3" type="ORF">HW450_04640</name>
</gene>
<dbReference type="GO" id="GO:0019239">
    <property type="term" value="F:deaminase activity"/>
    <property type="evidence" value="ECO:0007669"/>
    <property type="project" value="InterPro"/>
</dbReference>
<dbReference type="InterPro" id="IPR032466">
    <property type="entry name" value="Metal_Hydrolase"/>
</dbReference>
<name>A0A7G5FHB9_9CORY</name>
<keyword evidence="1" id="KW-0175">Coiled coil</keyword>
<dbReference type="Gene3D" id="3.20.20.140">
    <property type="entry name" value="Metal-dependent hydrolases"/>
    <property type="match status" value="1"/>
</dbReference>
<dbReference type="Pfam" id="PF00962">
    <property type="entry name" value="A_deaminase"/>
    <property type="match status" value="1"/>
</dbReference>
<dbReference type="RefSeq" id="WP_182386825.1">
    <property type="nucleotide sequence ID" value="NZ_CP059833.1"/>
</dbReference>
<sequence>MKQELDIKPEYKALDRQLVAQLPKVILRHDIEADAREVSAQLAALAAENVVYVELRCEVATEQQRQEIANAIQEAQTQHGIEARIVGTTAGEEVVGVGVDKRAAAQVAEAHTAYLPVSFRCDDPADFPLAIAHGADRISGALTLYEDFSVNLEGISAGPASAYLRDREVPLEMSLSADLDAGLIDDIGDHPLPLLQQLGFTCTLNPQGHNITDEMMLLVEGFDYGLEELFELTVNAIEGAFAPIELRRSLLNDVIAPAYQQFADMTEPGVATDFLDDEEDEAADSGLRITGLE</sequence>
<evidence type="ECO:0000313" key="3">
    <source>
        <dbReference type="EMBL" id="QMV86010.1"/>
    </source>
</evidence>
<protein>
    <recommendedName>
        <fullName evidence="2">Adenosine deaminase domain-containing protein</fullName>
    </recommendedName>
</protein>
<keyword evidence="4" id="KW-1185">Reference proteome</keyword>
<dbReference type="SUPFAM" id="SSF51556">
    <property type="entry name" value="Metallo-dependent hydrolases"/>
    <property type="match status" value="1"/>
</dbReference>
<evidence type="ECO:0000313" key="4">
    <source>
        <dbReference type="Proteomes" id="UP000515570"/>
    </source>
</evidence>
<proteinExistence type="predicted"/>
<evidence type="ECO:0000256" key="1">
    <source>
        <dbReference type="SAM" id="Coils"/>
    </source>
</evidence>
<feature type="coiled-coil region" evidence="1">
    <location>
        <begin position="28"/>
        <end position="78"/>
    </location>
</feature>
<dbReference type="EMBL" id="CP059833">
    <property type="protein sequence ID" value="QMV86010.1"/>
    <property type="molecule type" value="Genomic_DNA"/>
</dbReference>
<dbReference type="Proteomes" id="UP000515570">
    <property type="component" value="Chromosome"/>
</dbReference>
<dbReference type="AlphaFoldDB" id="A0A7G5FHB9"/>
<accession>A0A7G5FHB9</accession>
<reference evidence="3 4" key="1">
    <citation type="submission" date="2020-07" db="EMBL/GenBank/DDBJ databases">
        <title>non toxigenic Corynebacterium sp. nov from a clinical source.</title>
        <authorList>
            <person name="Bernier A.-M."/>
            <person name="Bernard K."/>
        </authorList>
    </citation>
    <scope>NUCLEOTIDE SEQUENCE [LARGE SCALE GENOMIC DNA]</scope>
    <source>
        <strain evidence="4">NML 93-0612</strain>
    </source>
</reference>
<feature type="domain" description="Adenosine deaminase" evidence="2">
    <location>
        <begin position="161"/>
        <end position="256"/>
    </location>
</feature>
<evidence type="ECO:0000259" key="2">
    <source>
        <dbReference type="Pfam" id="PF00962"/>
    </source>
</evidence>
<organism evidence="3 4">
    <name type="scientific">Corynebacterium hindlerae</name>
    <dbReference type="NCBI Taxonomy" id="699041"/>
    <lineage>
        <taxon>Bacteria</taxon>
        <taxon>Bacillati</taxon>
        <taxon>Actinomycetota</taxon>
        <taxon>Actinomycetes</taxon>
        <taxon>Mycobacteriales</taxon>
        <taxon>Corynebacteriaceae</taxon>
        <taxon>Corynebacterium</taxon>
    </lineage>
</organism>
<dbReference type="InterPro" id="IPR001365">
    <property type="entry name" value="A_deaminase_dom"/>
</dbReference>